<dbReference type="GO" id="GO:0031251">
    <property type="term" value="C:PAN complex"/>
    <property type="evidence" value="ECO:0007669"/>
    <property type="project" value="TreeGrafter"/>
</dbReference>
<protein>
    <recommendedName>
        <fullName evidence="1">PAN2-PAN3 deadenylation complex catalytic subunit PAN2 N-terminal domain-containing protein</fullName>
    </recommendedName>
</protein>
<evidence type="ECO:0000259" key="1">
    <source>
        <dbReference type="Pfam" id="PF20770"/>
    </source>
</evidence>
<dbReference type="Proteomes" id="UP000887566">
    <property type="component" value="Unplaced"/>
</dbReference>
<sequence>MEMYDQQQVHGEMVDDGGVGGELLLPEGDFALLSHVAVDSTGRFSVSAVSFDPFEELLWAGHTGGRVVSYYGPALEKYTAFQTVPLNSEHMDIRALQAIEPGVLALSSKQLACNRRQGLSHFVHSSMHFIDMHCMHRMPNAPGTLVLGGNQQKMIQLDLETRKEQRLLQITQPNCMLLRSNSKFIFSADTSGSVTLRSLQTLEGVHALQAHQGPISDFDVCGTKLITCGYSPRMGQLSTDRFLRIYDIRTLRPLPPITISIAPSFIRFLPSYSDSRIVIASDVGEFQVFEIGANGIFPCQIDTQGSALFCLDSSPTKQCLAFGDAAGYVHLFSDRAEPVLNEEAWPTEFADAPMPVPTISFDDSLAPLAIIPLPFSADGEYLSDLPPELCKRVYR</sequence>
<dbReference type="SUPFAM" id="SSF50978">
    <property type="entry name" value="WD40 repeat-like"/>
    <property type="match status" value="1"/>
</dbReference>
<reference evidence="3" key="1">
    <citation type="submission" date="2022-11" db="UniProtKB">
        <authorList>
            <consortium name="WormBaseParasite"/>
        </authorList>
    </citation>
    <scope>IDENTIFICATION</scope>
</reference>
<feature type="domain" description="PAN2-PAN3 deadenylation complex catalytic subunit PAN2 N-terminal" evidence="1">
    <location>
        <begin position="40"/>
        <end position="332"/>
    </location>
</feature>
<organism evidence="2 3">
    <name type="scientific">Plectus sambesii</name>
    <dbReference type="NCBI Taxonomy" id="2011161"/>
    <lineage>
        <taxon>Eukaryota</taxon>
        <taxon>Metazoa</taxon>
        <taxon>Ecdysozoa</taxon>
        <taxon>Nematoda</taxon>
        <taxon>Chromadorea</taxon>
        <taxon>Plectida</taxon>
        <taxon>Plectina</taxon>
        <taxon>Plectoidea</taxon>
        <taxon>Plectidae</taxon>
        <taxon>Plectus</taxon>
    </lineage>
</organism>
<dbReference type="InterPro" id="IPR036322">
    <property type="entry name" value="WD40_repeat_dom_sf"/>
</dbReference>
<dbReference type="InterPro" id="IPR050785">
    <property type="entry name" value="PAN2-PAN3_catalytic_subunit"/>
</dbReference>
<accession>A0A914VMZ4</accession>
<dbReference type="WBParaSite" id="PSAMB.scaffold21size117079.g521.t1">
    <property type="protein sequence ID" value="PSAMB.scaffold21size117079.g521.t1"/>
    <property type="gene ID" value="PSAMB.scaffold21size117079.g521"/>
</dbReference>
<dbReference type="Gene3D" id="2.130.10.10">
    <property type="entry name" value="YVTN repeat-like/Quinoprotein amine dehydrogenase"/>
    <property type="match status" value="1"/>
</dbReference>
<dbReference type="InterPro" id="IPR048841">
    <property type="entry name" value="PAN2_N"/>
</dbReference>
<evidence type="ECO:0000313" key="3">
    <source>
        <dbReference type="WBParaSite" id="PSAMB.scaffold21size117079.g521.t1"/>
    </source>
</evidence>
<dbReference type="Pfam" id="PF20770">
    <property type="entry name" value="PAN2_N"/>
    <property type="match status" value="1"/>
</dbReference>
<dbReference type="GO" id="GO:0000932">
    <property type="term" value="C:P-body"/>
    <property type="evidence" value="ECO:0007669"/>
    <property type="project" value="TreeGrafter"/>
</dbReference>
<dbReference type="AlphaFoldDB" id="A0A914VMZ4"/>
<dbReference type="GO" id="GO:0004535">
    <property type="term" value="F:poly(A)-specific ribonuclease activity"/>
    <property type="evidence" value="ECO:0007669"/>
    <property type="project" value="TreeGrafter"/>
</dbReference>
<dbReference type="GO" id="GO:0000289">
    <property type="term" value="P:nuclear-transcribed mRNA poly(A) tail shortening"/>
    <property type="evidence" value="ECO:0007669"/>
    <property type="project" value="TreeGrafter"/>
</dbReference>
<evidence type="ECO:0000313" key="2">
    <source>
        <dbReference type="Proteomes" id="UP000887566"/>
    </source>
</evidence>
<dbReference type="PANTHER" id="PTHR15728:SF0">
    <property type="entry name" value="PAN2-PAN3 DEADENYLATION COMPLEX CATALYTIC SUBUNIT PAN2"/>
    <property type="match status" value="1"/>
</dbReference>
<dbReference type="PANTHER" id="PTHR15728">
    <property type="entry name" value="DEADENYLATION COMPLEX CATALYTIC SUBUNIT PAN2"/>
    <property type="match status" value="1"/>
</dbReference>
<proteinExistence type="predicted"/>
<dbReference type="InterPro" id="IPR015943">
    <property type="entry name" value="WD40/YVTN_repeat-like_dom_sf"/>
</dbReference>
<name>A0A914VMZ4_9BILA</name>
<keyword evidence="2" id="KW-1185">Reference proteome</keyword>